<dbReference type="PANTHER" id="PTHR13887">
    <property type="entry name" value="GLUTATHIONE S-TRANSFERASE KAPPA"/>
    <property type="match status" value="1"/>
</dbReference>
<keyword evidence="8" id="KW-1185">Reference proteome</keyword>
<evidence type="ECO:0000256" key="1">
    <source>
        <dbReference type="ARBA" id="ARBA00005791"/>
    </source>
</evidence>
<keyword evidence="3" id="KW-0560">Oxidoreductase</keyword>
<evidence type="ECO:0000256" key="5">
    <source>
        <dbReference type="ARBA" id="ARBA00023284"/>
    </source>
</evidence>
<dbReference type="Pfam" id="PF13462">
    <property type="entry name" value="Thioredoxin_4"/>
    <property type="match status" value="1"/>
</dbReference>
<dbReference type="InterPro" id="IPR012336">
    <property type="entry name" value="Thioredoxin-like_fold"/>
</dbReference>
<dbReference type="Gene3D" id="3.40.30.10">
    <property type="entry name" value="Glutaredoxin"/>
    <property type="match status" value="1"/>
</dbReference>
<gene>
    <name evidence="7" type="ORF">ACFSPV_17885</name>
</gene>
<organism evidence="7 8">
    <name type="scientific">Delftia deserti</name>
    <dbReference type="NCBI Taxonomy" id="1651218"/>
    <lineage>
        <taxon>Bacteria</taxon>
        <taxon>Pseudomonadati</taxon>
        <taxon>Pseudomonadota</taxon>
        <taxon>Betaproteobacteria</taxon>
        <taxon>Burkholderiales</taxon>
        <taxon>Comamonadaceae</taxon>
        <taxon>Delftia</taxon>
    </lineage>
</organism>
<comment type="caution">
    <text evidence="7">The sequence shown here is derived from an EMBL/GenBank/DDBJ whole genome shotgun (WGS) entry which is preliminary data.</text>
</comment>
<dbReference type="Proteomes" id="UP001597287">
    <property type="component" value="Unassembled WGS sequence"/>
</dbReference>
<evidence type="ECO:0000313" key="8">
    <source>
        <dbReference type="Proteomes" id="UP001597287"/>
    </source>
</evidence>
<dbReference type="PROSITE" id="PS51352">
    <property type="entry name" value="THIOREDOXIN_2"/>
    <property type="match status" value="1"/>
</dbReference>
<dbReference type="InterPro" id="IPR013766">
    <property type="entry name" value="Thioredoxin_domain"/>
</dbReference>
<accession>A0ABW5ERA3</accession>
<name>A0ABW5ERA3_9BURK</name>
<dbReference type="EMBL" id="JBHUIG010000019">
    <property type="protein sequence ID" value="MFD2320575.1"/>
    <property type="molecule type" value="Genomic_DNA"/>
</dbReference>
<reference evidence="8" key="1">
    <citation type="journal article" date="2019" name="Int. J. Syst. Evol. Microbiol.">
        <title>The Global Catalogue of Microorganisms (GCM) 10K type strain sequencing project: providing services to taxonomists for standard genome sequencing and annotation.</title>
        <authorList>
            <consortium name="The Broad Institute Genomics Platform"/>
            <consortium name="The Broad Institute Genome Sequencing Center for Infectious Disease"/>
            <person name="Wu L."/>
            <person name="Ma J."/>
        </authorList>
    </citation>
    <scope>NUCLEOTIDE SEQUENCE [LARGE SCALE GENOMIC DNA]</scope>
    <source>
        <strain evidence="8">CCUG 62793</strain>
    </source>
</reference>
<evidence type="ECO:0000259" key="6">
    <source>
        <dbReference type="PROSITE" id="PS51352"/>
    </source>
</evidence>
<dbReference type="InterPro" id="IPR036249">
    <property type="entry name" value="Thioredoxin-like_sf"/>
</dbReference>
<feature type="domain" description="Thioredoxin" evidence="6">
    <location>
        <begin position="15"/>
        <end position="215"/>
    </location>
</feature>
<sequence>MTRRTTTVIVTALLALVAFAAAAFLYQRHERQQAVERATAQFDVMVREHSPVLGPANAPVTIVEFFDPACEACRAFYPYVKQILAAHPKDVRLVIRYVPFHRKPSIAGVQILEAARQQQRFEPVMDALMQSQPVWASHSTPATGRAWEFARAAGLDLEKARAYVATGAVDKLLEQDVADLKAVGVRATPTFFVNGKPLPEPDPRVLMEMVKSEAERARKAP</sequence>
<keyword evidence="5" id="KW-0676">Redox-active center</keyword>
<protein>
    <submittedName>
        <fullName evidence="7">DsbA family protein</fullName>
    </submittedName>
</protein>
<dbReference type="SUPFAM" id="SSF52833">
    <property type="entry name" value="Thioredoxin-like"/>
    <property type="match status" value="1"/>
</dbReference>
<evidence type="ECO:0000256" key="2">
    <source>
        <dbReference type="ARBA" id="ARBA00022729"/>
    </source>
</evidence>
<evidence type="ECO:0000313" key="7">
    <source>
        <dbReference type="EMBL" id="MFD2320575.1"/>
    </source>
</evidence>
<dbReference type="RefSeq" id="WP_380106193.1">
    <property type="nucleotide sequence ID" value="NZ_JBHSIH010000001.1"/>
</dbReference>
<keyword evidence="2" id="KW-0732">Signal</keyword>
<evidence type="ECO:0000256" key="4">
    <source>
        <dbReference type="ARBA" id="ARBA00023157"/>
    </source>
</evidence>
<evidence type="ECO:0000256" key="3">
    <source>
        <dbReference type="ARBA" id="ARBA00023002"/>
    </source>
</evidence>
<dbReference type="PANTHER" id="PTHR13887:SF14">
    <property type="entry name" value="DISULFIDE BOND FORMATION PROTEIN D"/>
    <property type="match status" value="1"/>
</dbReference>
<proteinExistence type="inferred from homology"/>
<keyword evidence="4" id="KW-1015">Disulfide bond</keyword>
<comment type="similarity">
    <text evidence="1">Belongs to the thioredoxin family. DsbA subfamily.</text>
</comment>